<sequence>MKKLYLLITLLFFAIQHINAQTFTETFESATADVANFTSNGKTFNLTSPFDFKVASFPGLGYNATPNFIQVSDPLLPGAMGQTGVITAASGSFKVSSFWFYVSGNAEVDPGVTNGGGAGSITFRGKLAGNTVFTVVRNTTGADTGFALPGNGFTLVNFATEGGSNNTNQVIDQLEIQLSSNYDYFAIDNFTFANGVTTPTVTTNTPVTNYGAVTATLGGSNTDGGDTVLNRGIVWSLTTNPVINGPGVTQVAGTAGTGAFTIPVSSLPSGTTIYYRAYATNSAGTGYGNTVSFTTNAALSATQSQTIACNGTNNGTATVTPSGGKSPYTYAWSNSTTAATAIGLASTNYSVLITDSEGTSISKNFTIAQNSAISGSTTIGNVSCNGGNNGYIDLTPTGGGGSYTYNWGGGITTQDRTNLTAGTYSVTITDSNNCSQTINNIVVGQPAAVLGGTAIPTNVLCNGGNTGAINLTPTGGTTPYTFLWNDGITTTEDRTGLTAGIYSVTITDANSCQIVVSNIPVTQPPVITGLGTITHIACNGGNTGAINFTPSGGVGPYTYSWSDGPTTEDRTGLTAGTYTVTVTDANSCSRTLSGFTVNQPASALGGTAVPTNVSCFGGSNGAINLTPTGGQPPYTYNWVGGASTEDRTALIAGTYAVTITDNNGCTATVSNITVGQPAEVLSAASGGGKTDVSCNGGANGTATVAPTGGTSGYTYSWDTNPVQTTATATGLTAGTYTVTVTDANACQTTRSFTIDQPAAALSAVSGGGKTDVSCNGGANGTATVAPTGGTPGYTYSWDTTPVQTTATATGLTVGIYTVTVTDANACQTTRSFTINQPPVLNAAIGGGKTDVSCNGGANGTATVAPIGGTPNYSYSWNTSPVQTTATASGLSAGTYTVTVTDANGCQATRSFTISEPSALTIAPSQTNVSCNGGTNGTATAAVSGGTGAYTYSWSPTGGNAATASGLQAGTYTVTVTDANNCQAAQSFTIAEPAILSASKSQTDVLCNGGATGTASVTVSGGSGNYTYSWSPSGGTAATAAGLTAGTYTVTVADANSCQLTESFTISQPAAPLTATTSQINATCSTGGQAGVSPFGGTPGYSYLWSPGGETAPIITGKAAGNYICIITDANGCSITKNFTIGTANTLVASTAQTNVLCSGSSTGSATVIPSGAPGPFTYVWSPFGGNSDTAVNLSAGNYSVTVTSSNGCSIAKTFTITEPSAISAVPAQTDVTCNGGNNGSASVAVTGGTGAYTYSWAPSGGTAATATGLSAGTYTVTITDANLCTKTESFTITEPDAITAAISKTDVSCNGGANGSAAVAASGGTGSYTYAWAPSGGTAAAASGLSAGTYTVTITDANGCSAAETVTIDEPALLAASIAKTDVLCSQADNGTATVTASGGTGPYTYSWSPSGGTAAAATGLSPGTYTVTVTDANGCFIAQTVQITEPAALSAVDSQTNVSCNGGNDGSASVAVTGGTGAYTYLWAPSGGTAATAAGLSAGTYTVTITDANSCSAVNTITITEPDALALTATSTDVSCSTGANGSASVAVTGGTGAYTYSWAPSGGTAATATGLSAGNYTVTVTDANSCSANANVIINEPTALTASISKTNVSCNGGTNGSAAVSVTGGTGAYTYLWAPSGGTAATASGLIAGTYTVTVTDANLCQTTETVTIDEPAALTASTTKTDVLCSQADNGTATVTASGGTGPYTYSWSPSGGTAATAAGLAPGNYTVTVTDANGCFITETIQITEPAVLLAVDSQINVSCNGGNDGTASVAVSGGTGSYTYLWSPSGGTAPTAAGLSAGTYTVTVTDANSCSTDKTITITEPDALALTAAVTDVLCNGGSDGSASVAVTGGTGAYTYLWAPSGGTAAAATGLAPGNYTVTVTDANGCFTAQTVQIAEPAALSAAYAQTNVSCHGGNDGSATVNVTGGTGTYTYLWAPSGGTAATASGLSAGIYTVTVTDSNLCSTANTITIAEPDALTLVTAVTQVSCHGGNNGSAIVYPSGGSGSYTFLWSPSGGTSAIATGLSAGTYSVIVTDANSCAAAIDVVIAEPANPVSLNTSAVSGITAAGASLSGTVSSDGINADTGECLTEAGFVYALHTDPTTADAKINAASALGTFTGSLAGLRGNRTYYVRTYAVNSSGFVNYGNEVSFTTEKYTLTITASAGQTKVYGTADPVFGYKYLGLANGDAPSVIAGLLSRDAGENAGKYNIKLGTVSAGADYIIVFEGAEFEITKADQTITWDQTLEFGCSDSNSLALTATADSGLPVSYTSADPALAAVTGTALNIAGAGSTTITAVQNGDQNHNPAVAVVKTIEISQSGLVVQQWANVLFFDNRSNNYVAWQWYRNGAAVSGATRQYYSELQPLNGTYHVIAKDRNGNSIKSCPIETAGTVFTKKIKIFPNPVKPAGEFTLECDFSESQLNGAEIAIFDITGKLVQTISNVKASTQITAPAQAAIYVVVLKLADGQIKTINLLVK</sequence>
<dbReference type="Pfam" id="PF18676">
    <property type="entry name" value="MBG_2"/>
    <property type="match status" value="1"/>
</dbReference>
<evidence type="ECO:0000259" key="3">
    <source>
        <dbReference type="SMART" id="SM00089"/>
    </source>
</evidence>
<keyword evidence="5" id="KW-1185">Reference proteome</keyword>
<feature type="chain" id="PRO_5046645971" evidence="2">
    <location>
        <begin position="21"/>
        <end position="2481"/>
    </location>
</feature>
<feature type="domain" description="PKD/Chitinase" evidence="3">
    <location>
        <begin position="766"/>
        <end position="837"/>
    </location>
</feature>
<gene>
    <name evidence="4" type="ORF">V6624_17330</name>
</gene>
<evidence type="ECO:0000256" key="1">
    <source>
        <dbReference type="ARBA" id="ARBA00022729"/>
    </source>
</evidence>
<dbReference type="Pfam" id="PF13573">
    <property type="entry name" value="SprB"/>
    <property type="match status" value="22"/>
</dbReference>
<feature type="domain" description="PKD/Chitinase" evidence="3">
    <location>
        <begin position="998"/>
        <end position="1068"/>
    </location>
</feature>
<feature type="domain" description="PKD/Chitinase" evidence="3">
    <location>
        <begin position="1605"/>
        <end position="1675"/>
    </location>
</feature>
<dbReference type="InterPro" id="IPR026444">
    <property type="entry name" value="Secre_tail"/>
</dbReference>
<dbReference type="InterPro" id="IPR035986">
    <property type="entry name" value="PKD_dom_sf"/>
</dbReference>
<feature type="domain" description="PKD/Chitinase" evidence="3">
    <location>
        <begin position="1985"/>
        <end position="2055"/>
    </location>
</feature>
<evidence type="ECO:0000313" key="4">
    <source>
        <dbReference type="EMBL" id="WXK48787.1"/>
    </source>
</evidence>
<feature type="domain" description="PKD/Chitinase" evidence="3">
    <location>
        <begin position="1225"/>
        <end position="1295"/>
    </location>
</feature>
<dbReference type="NCBIfam" id="TIGR04183">
    <property type="entry name" value="Por_Secre_tail"/>
    <property type="match status" value="1"/>
</dbReference>
<feature type="domain" description="PKD/Chitinase" evidence="3">
    <location>
        <begin position="1910"/>
        <end position="1979"/>
    </location>
</feature>
<feature type="domain" description="PKD/Chitinase" evidence="3">
    <location>
        <begin position="1529"/>
        <end position="1599"/>
    </location>
</feature>
<dbReference type="SMART" id="SM00089">
    <property type="entry name" value="PKD"/>
    <property type="match status" value="16"/>
</dbReference>
<accession>A0ABZ2Q6H2</accession>
<feature type="domain" description="PKD/Chitinase" evidence="3">
    <location>
        <begin position="1380"/>
        <end position="1449"/>
    </location>
</feature>
<feature type="domain" description="PKD/Chitinase" evidence="3">
    <location>
        <begin position="1456"/>
        <end position="1523"/>
    </location>
</feature>
<dbReference type="Proteomes" id="UP001447857">
    <property type="component" value="Chromosome"/>
</dbReference>
<organism evidence="4 5">
    <name type="scientific">Flavobacterium ginsenosidimutans</name>
    <dbReference type="NCBI Taxonomy" id="687844"/>
    <lineage>
        <taxon>Bacteria</taxon>
        <taxon>Pseudomonadati</taxon>
        <taxon>Bacteroidota</taxon>
        <taxon>Flavobacteriia</taxon>
        <taxon>Flavobacteriales</taxon>
        <taxon>Flavobacteriaceae</taxon>
        <taxon>Flavobacterium</taxon>
    </lineage>
</organism>
<evidence type="ECO:0000313" key="5">
    <source>
        <dbReference type="Proteomes" id="UP001447857"/>
    </source>
</evidence>
<protein>
    <submittedName>
        <fullName evidence="4">T9SS type A sorting domain-containing protein</fullName>
    </submittedName>
</protein>
<feature type="domain" description="PKD/Chitinase" evidence="3">
    <location>
        <begin position="686"/>
        <end position="757"/>
    </location>
</feature>
<evidence type="ECO:0000256" key="2">
    <source>
        <dbReference type="SAM" id="SignalP"/>
    </source>
</evidence>
<dbReference type="SUPFAM" id="SSF49299">
    <property type="entry name" value="PKD domain"/>
    <property type="match status" value="1"/>
</dbReference>
<name>A0ABZ2Q6H2_9FLAO</name>
<dbReference type="InterPro" id="IPR025667">
    <property type="entry name" value="SprB_repeat"/>
</dbReference>
<dbReference type="Gene3D" id="2.60.40.740">
    <property type="match status" value="19"/>
</dbReference>
<feature type="signal peptide" evidence="2">
    <location>
        <begin position="1"/>
        <end position="20"/>
    </location>
</feature>
<dbReference type="RefSeq" id="WP_338839523.1">
    <property type="nucleotide sequence ID" value="NZ_CP147988.1"/>
</dbReference>
<dbReference type="InterPro" id="IPR041286">
    <property type="entry name" value="MBG_2"/>
</dbReference>
<feature type="domain" description="PKD/Chitinase" evidence="3">
    <location>
        <begin position="1304"/>
        <end position="1373"/>
    </location>
</feature>
<feature type="domain" description="PKD/Chitinase" evidence="3">
    <location>
        <begin position="1758"/>
        <end position="1827"/>
    </location>
</feature>
<dbReference type="InterPro" id="IPR043504">
    <property type="entry name" value="Peptidase_S1_PA_chymotrypsin"/>
</dbReference>
<dbReference type="EMBL" id="CP147988">
    <property type="protein sequence ID" value="WXK48787.1"/>
    <property type="molecule type" value="Genomic_DNA"/>
</dbReference>
<feature type="domain" description="PKD/Chitinase" evidence="3">
    <location>
        <begin position="854"/>
        <end position="918"/>
    </location>
</feature>
<keyword evidence="1 2" id="KW-0732">Signal</keyword>
<feature type="domain" description="PKD/Chitinase" evidence="3">
    <location>
        <begin position="1833"/>
        <end position="1905"/>
    </location>
</feature>
<reference evidence="4 5" key="1">
    <citation type="submission" date="2024-02" db="EMBL/GenBank/DDBJ databases">
        <title>complete genome of Flavobacterium ginsenosidimutans Str. YTB16.</title>
        <authorList>
            <person name="Wang Q."/>
        </authorList>
    </citation>
    <scope>NUCLEOTIDE SEQUENCE [LARGE SCALE GENOMIC DNA]</scope>
    <source>
        <strain evidence="4 5">YTB16</strain>
    </source>
</reference>
<dbReference type="InterPro" id="IPR022409">
    <property type="entry name" value="PKD/Chitinase_dom"/>
</dbReference>
<feature type="domain" description="PKD/Chitinase" evidence="3">
    <location>
        <begin position="922"/>
        <end position="994"/>
    </location>
</feature>
<proteinExistence type="predicted"/>
<feature type="domain" description="PKD/Chitinase" evidence="3">
    <location>
        <begin position="1684"/>
        <end position="1753"/>
    </location>
</feature>
<dbReference type="Gene3D" id="2.40.10.10">
    <property type="entry name" value="Trypsin-like serine proteases"/>
    <property type="match status" value="1"/>
</dbReference>